<feature type="compositionally biased region" description="Acidic residues" evidence="1">
    <location>
        <begin position="1"/>
        <end position="14"/>
    </location>
</feature>
<reference evidence="2 3" key="1">
    <citation type="submission" date="2018-06" db="EMBL/GenBank/DDBJ databases">
        <authorList>
            <consortium name="Pathogen Informatics"/>
            <person name="Doyle S."/>
        </authorList>
    </citation>
    <scope>NUCLEOTIDE SEQUENCE [LARGE SCALE GENOMIC DNA]</scope>
    <source>
        <strain evidence="2 3">NCTC10994</strain>
    </source>
</reference>
<dbReference type="RefSeq" id="WP_084722437.1">
    <property type="nucleotide sequence ID" value="NZ_JAFBBL010000001.1"/>
</dbReference>
<protein>
    <submittedName>
        <fullName evidence="2">Uncharacterized protein</fullName>
    </submittedName>
</protein>
<dbReference type="EMBL" id="LS483468">
    <property type="protein sequence ID" value="SQI28506.1"/>
    <property type="molecule type" value="Genomic_DNA"/>
</dbReference>
<gene>
    <name evidence="2" type="ORF">NCTC10994_00251</name>
</gene>
<dbReference type="STRING" id="1219011.GCA_001895045_00902"/>
<evidence type="ECO:0000313" key="2">
    <source>
        <dbReference type="EMBL" id="SQI28506.1"/>
    </source>
</evidence>
<dbReference type="KEGG" id="rcr:NCTC10994_00251"/>
<feature type="region of interest" description="Disordered" evidence="1">
    <location>
        <begin position="1"/>
        <end position="71"/>
    </location>
</feature>
<accession>A0A2X4TM74</accession>
<evidence type="ECO:0000256" key="1">
    <source>
        <dbReference type="SAM" id="MobiDB-lite"/>
    </source>
</evidence>
<evidence type="ECO:0000313" key="3">
    <source>
        <dbReference type="Proteomes" id="UP000249091"/>
    </source>
</evidence>
<feature type="compositionally biased region" description="Acidic residues" evidence="1">
    <location>
        <begin position="56"/>
        <end position="71"/>
    </location>
</feature>
<proteinExistence type="predicted"/>
<sequence>MDDGQDESDWDNLDEDAKRQATEKAEKIRKMYEPGVRRTEIVPGTDGMVSGTAFAEPDEDNAEDESGTDRE</sequence>
<feature type="compositionally biased region" description="Basic and acidic residues" evidence="1">
    <location>
        <begin position="15"/>
        <end position="40"/>
    </location>
</feature>
<keyword evidence="3" id="KW-1185">Reference proteome</keyword>
<name>A0A2X4TM74_9NOCA</name>
<dbReference type="Proteomes" id="UP000249091">
    <property type="component" value="Chromosome 1"/>
</dbReference>
<dbReference type="AlphaFoldDB" id="A0A2X4TM74"/>
<organism evidence="2 3">
    <name type="scientific">Rhodococcus coprophilus</name>
    <dbReference type="NCBI Taxonomy" id="38310"/>
    <lineage>
        <taxon>Bacteria</taxon>
        <taxon>Bacillati</taxon>
        <taxon>Actinomycetota</taxon>
        <taxon>Actinomycetes</taxon>
        <taxon>Mycobacteriales</taxon>
        <taxon>Nocardiaceae</taxon>
        <taxon>Rhodococcus</taxon>
    </lineage>
</organism>